<dbReference type="InterPro" id="IPR002885">
    <property type="entry name" value="PPR_rpt"/>
</dbReference>
<keyword evidence="8" id="KW-1185">Reference proteome</keyword>
<reference evidence="7" key="1">
    <citation type="journal article" date="2021" name="Nat. Commun.">
        <title>Genetic determinants of endophytism in the Arabidopsis root mycobiome.</title>
        <authorList>
            <person name="Mesny F."/>
            <person name="Miyauchi S."/>
            <person name="Thiergart T."/>
            <person name="Pickel B."/>
            <person name="Atanasova L."/>
            <person name="Karlsson M."/>
            <person name="Huettel B."/>
            <person name="Barry K.W."/>
            <person name="Haridas S."/>
            <person name="Chen C."/>
            <person name="Bauer D."/>
            <person name="Andreopoulos W."/>
            <person name="Pangilinan J."/>
            <person name="LaButti K."/>
            <person name="Riley R."/>
            <person name="Lipzen A."/>
            <person name="Clum A."/>
            <person name="Drula E."/>
            <person name="Henrissat B."/>
            <person name="Kohler A."/>
            <person name="Grigoriev I.V."/>
            <person name="Martin F.M."/>
            <person name="Hacquard S."/>
        </authorList>
    </citation>
    <scope>NUCLEOTIDE SEQUENCE</scope>
    <source>
        <strain evidence="7">MPI-CAGE-AT-0147</strain>
    </source>
</reference>
<comment type="caution">
    <text evidence="7">The sequence shown here is derived from an EMBL/GenBank/DDBJ whole genome shotgun (WGS) entry which is preliminary data.</text>
</comment>
<dbReference type="OrthoDB" id="747253at2759"/>
<evidence type="ECO:0000256" key="5">
    <source>
        <dbReference type="PROSITE-ProRule" id="PRU00708"/>
    </source>
</evidence>
<evidence type="ECO:0000259" key="6">
    <source>
        <dbReference type="Pfam" id="PF23276"/>
    </source>
</evidence>
<dbReference type="Pfam" id="PF23276">
    <property type="entry name" value="TPR_24"/>
    <property type="match status" value="1"/>
</dbReference>
<dbReference type="Proteomes" id="UP000738349">
    <property type="component" value="Unassembled WGS sequence"/>
</dbReference>
<feature type="domain" description="Pentatricopeptide repeat-containing protein-mitochondrial" evidence="6">
    <location>
        <begin position="333"/>
        <end position="461"/>
    </location>
</feature>
<dbReference type="EMBL" id="JAGMUV010000013">
    <property type="protein sequence ID" value="KAH7136510.1"/>
    <property type="molecule type" value="Genomic_DNA"/>
</dbReference>
<organism evidence="7 8">
    <name type="scientific">Dactylonectria macrodidyma</name>
    <dbReference type="NCBI Taxonomy" id="307937"/>
    <lineage>
        <taxon>Eukaryota</taxon>
        <taxon>Fungi</taxon>
        <taxon>Dikarya</taxon>
        <taxon>Ascomycota</taxon>
        <taxon>Pezizomycotina</taxon>
        <taxon>Sordariomycetes</taxon>
        <taxon>Hypocreomycetidae</taxon>
        <taxon>Hypocreales</taxon>
        <taxon>Nectriaceae</taxon>
        <taxon>Dactylonectria</taxon>
    </lineage>
</organism>
<dbReference type="InterPro" id="IPR011990">
    <property type="entry name" value="TPR-like_helical_dom_sf"/>
</dbReference>
<dbReference type="PANTHER" id="PTHR47447">
    <property type="entry name" value="OS03G0856100 PROTEIN"/>
    <property type="match status" value="1"/>
</dbReference>
<accession>A0A9P9EER2</accession>
<dbReference type="AlphaFoldDB" id="A0A9P9EER2"/>
<name>A0A9P9EER2_9HYPO</name>
<dbReference type="InterPro" id="IPR057027">
    <property type="entry name" value="TPR_mt"/>
</dbReference>
<sequence length="622" mass="69980">MRRTTLLYDGLWRCLCPSFDANALPRALNASILSRASRPSSNRNRSIPNAGLIQCRRLGIKPLESQESLPGVTTIDSFFQVAEKKLNRVPAKKDPYSILGRLMPPLETVPSEEIVQALKVLRSGNYTMLPDPHERIVLLVKFLIVNRKHPLDAFIYECMMDAMADPKGSASGVRNLLRDMTTQGIMPTAAVCYSALEALTVHPDYILRQEVVEIMTKYWHEFTLSAKQNLAIGMLRDGQHELALAKLTDLHEPGVHIDLWVYDIFIVEFGRMGFLDEMLQLLRQRKYAKGTDDSFRTLLLHALDLFSQAYHEAGTKFAWDYVVAQPLLNPSNAILENILGTAARHADTKLASEALGILSSRGRVPDHKYEALVDTFAAAEDMPGAFGVMAIMERNGASVQRGTTRQIYQAMKKNPWLVQEANTTLEEMRKNGVIPLEAIEVTIEATAQIRGSEAAMPLYHETFALSGKRPGHSFLKELILHATEQETLWALAKDYGVMVPKDRQLQDDDLQLYDRMIPACAQAGDFDRAFEYAQRVMDAETAETEAGVSEEDGKYKRWLQHAWVSSLVDHAVAAKDHRVWPIVDLLVKSSDDKAVMVQMILQKHRMDRKIEVLKAQKDGQSL</sequence>
<evidence type="ECO:0000313" key="7">
    <source>
        <dbReference type="EMBL" id="KAH7136510.1"/>
    </source>
</evidence>
<comment type="function">
    <text evidence="3">Regulates mitochondrial small subunit maturation by controlling 15S rRNA 5'-end processing. Localizes to the 5' precursor of the 15S rRNA in a position that is subsequently occupied by mS47 in the mature yeast mtSSU. Uses structure and sequence-specific RNA recognition, binding to a single-stranded region of the precursor and specifically recognizing bases -6 to -1. The exchange of Ccm1 for mS47 is coupled to the irreversible removal of precursor rRNA that is accompanied by conformational changes of the mitoribosomal proteins uS5m and mS26. These conformational changes signal completion of 5'-end rRNA processing through protection of the mature 5'-end of the 15S rRNA and stabilization of mS47. The removal of the 5' precursor together with the dissociation of Ccm1 may be catalyzed by the 5'-3' exoribonuclease Pet127. Involved in the specific removal of group I introns in mitochondrial encoded transcripts.</text>
</comment>
<dbReference type="PROSITE" id="PS51375">
    <property type="entry name" value="PPR"/>
    <property type="match status" value="1"/>
</dbReference>
<evidence type="ECO:0000256" key="3">
    <source>
        <dbReference type="ARBA" id="ARBA00044493"/>
    </source>
</evidence>
<keyword evidence="2" id="KW-0677">Repeat</keyword>
<proteinExistence type="inferred from homology"/>
<evidence type="ECO:0000256" key="2">
    <source>
        <dbReference type="ARBA" id="ARBA00022737"/>
    </source>
</evidence>
<evidence type="ECO:0000256" key="1">
    <source>
        <dbReference type="ARBA" id="ARBA00006192"/>
    </source>
</evidence>
<evidence type="ECO:0000256" key="4">
    <source>
        <dbReference type="ARBA" id="ARBA00044511"/>
    </source>
</evidence>
<evidence type="ECO:0000313" key="8">
    <source>
        <dbReference type="Proteomes" id="UP000738349"/>
    </source>
</evidence>
<dbReference type="Gene3D" id="1.25.40.10">
    <property type="entry name" value="Tetratricopeptide repeat domain"/>
    <property type="match status" value="1"/>
</dbReference>
<protein>
    <submittedName>
        <fullName evidence="7">Pentatricopeptide repeat protein</fullName>
    </submittedName>
</protein>
<comment type="subunit">
    <text evidence="4">Binds to mitochondrial small subunit 15S rRNA.</text>
</comment>
<feature type="repeat" description="PPR" evidence="5">
    <location>
        <begin position="152"/>
        <end position="187"/>
    </location>
</feature>
<dbReference type="PANTHER" id="PTHR47447:SF17">
    <property type="entry name" value="OS12G0638900 PROTEIN"/>
    <property type="match status" value="1"/>
</dbReference>
<comment type="similarity">
    <text evidence="1">Belongs to the CCM1 family.</text>
</comment>
<gene>
    <name evidence="7" type="ORF">EDB81DRAFT_81967</name>
</gene>